<dbReference type="EMBL" id="CAADFY010000079">
    <property type="protein sequence ID" value="VFK56055.1"/>
    <property type="molecule type" value="Genomic_DNA"/>
</dbReference>
<evidence type="ECO:0000313" key="1">
    <source>
        <dbReference type="EMBL" id="VFK56055.1"/>
    </source>
</evidence>
<name>A0A451A899_9GAMM</name>
<gene>
    <name evidence="2" type="ORF">BECKTUN1418E_GA0071001_10769</name>
    <name evidence="1" type="ORF">BECKTUN1418F_GA0071002_10799</name>
</gene>
<organism evidence="2">
    <name type="scientific">Candidatus Kentrum sp. TUN</name>
    <dbReference type="NCBI Taxonomy" id="2126343"/>
    <lineage>
        <taxon>Bacteria</taxon>
        <taxon>Pseudomonadati</taxon>
        <taxon>Pseudomonadota</taxon>
        <taxon>Gammaproteobacteria</taxon>
        <taxon>Candidatus Kentrum</taxon>
    </lineage>
</organism>
<evidence type="ECO:0000313" key="2">
    <source>
        <dbReference type="EMBL" id="VFK62238.1"/>
    </source>
</evidence>
<proteinExistence type="predicted"/>
<dbReference type="EMBL" id="CAADFV010000076">
    <property type="protein sequence ID" value="VFK62238.1"/>
    <property type="molecule type" value="Genomic_DNA"/>
</dbReference>
<protein>
    <submittedName>
        <fullName evidence="2">Uncharacterized protein</fullName>
    </submittedName>
</protein>
<accession>A0A451A899</accession>
<dbReference type="AlphaFoldDB" id="A0A451A899"/>
<reference evidence="2" key="1">
    <citation type="submission" date="2019-02" db="EMBL/GenBank/DDBJ databases">
        <authorList>
            <person name="Gruber-Vodicka R. H."/>
            <person name="Seah K. B. B."/>
        </authorList>
    </citation>
    <scope>NUCLEOTIDE SEQUENCE</scope>
    <source>
        <strain evidence="2">BECK_BY2</strain>
        <strain evidence="1">BECK_BY3</strain>
    </source>
</reference>
<sequence>MKITLSRVCFIGAMSPKFGLSISAKAKTTIVKKAKQKIASQKNAWTSPIILPVIIFAIDNPFITHKALIDEKT</sequence>